<reference evidence="1" key="1">
    <citation type="journal article" date="2023" name="Mol. Phylogenet. Evol.">
        <title>Genome-scale phylogeny and comparative genomics of the fungal order Sordariales.</title>
        <authorList>
            <person name="Hensen N."/>
            <person name="Bonometti L."/>
            <person name="Westerberg I."/>
            <person name="Brannstrom I.O."/>
            <person name="Guillou S."/>
            <person name="Cros-Aarteil S."/>
            <person name="Calhoun S."/>
            <person name="Haridas S."/>
            <person name="Kuo A."/>
            <person name="Mondo S."/>
            <person name="Pangilinan J."/>
            <person name="Riley R."/>
            <person name="LaButti K."/>
            <person name="Andreopoulos B."/>
            <person name="Lipzen A."/>
            <person name="Chen C."/>
            <person name="Yan M."/>
            <person name="Daum C."/>
            <person name="Ng V."/>
            <person name="Clum A."/>
            <person name="Steindorff A."/>
            <person name="Ohm R.A."/>
            <person name="Martin F."/>
            <person name="Silar P."/>
            <person name="Natvig D.O."/>
            <person name="Lalanne C."/>
            <person name="Gautier V."/>
            <person name="Ament-Velasquez S.L."/>
            <person name="Kruys A."/>
            <person name="Hutchinson M.I."/>
            <person name="Powell A.J."/>
            <person name="Barry K."/>
            <person name="Miller A.N."/>
            <person name="Grigoriev I.V."/>
            <person name="Debuchy R."/>
            <person name="Gladieux P."/>
            <person name="Hiltunen Thoren M."/>
            <person name="Johannesson H."/>
        </authorList>
    </citation>
    <scope>NUCLEOTIDE SEQUENCE</scope>
    <source>
        <strain evidence="1">CBS 757.83</strain>
    </source>
</reference>
<evidence type="ECO:0000313" key="2">
    <source>
        <dbReference type="Proteomes" id="UP001305647"/>
    </source>
</evidence>
<gene>
    <name evidence="1" type="ORF">N658DRAFT_500074</name>
</gene>
<reference evidence="1" key="2">
    <citation type="submission" date="2023-05" db="EMBL/GenBank/DDBJ databases">
        <authorList>
            <consortium name="Lawrence Berkeley National Laboratory"/>
            <person name="Steindorff A."/>
            <person name="Hensen N."/>
            <person name="Bonometti L."/>
            <person name="Westerberg I."/>
            <person name="Brannstrom I.O."/>
            <person name="Guillou S."/>
            <person name="Cros-Aarteil S."/>
            <person name="Calhoun S."/>
            <person name="Haridas S."/>
            <person name="Kuo A."/>
            <person name="Mondo S."/>
            <person name="Pangilinan J."/>
            <person name="Riley R."/>
            <person name="Labutti K."/>
            <person name="Andreopoulos B."/>
            <person name="Lipzen A."/>
            <person name="Chen C."/>
            <person name="Yanf M."/>
            <person name="Daum C."/>
            <person name="Ng V."/>
            <person name="Clum A."/>
            <person name="Ohm R."/>
            <person name="Martin F."/>
            <person name="Silar P."/>
            <person name="Natvig D."/>
            <person name="Lalanne C."/>
            <person name="Gautier V."/>
            <person name="Ament-Velasquez S.L."/>
            <person name="Kruys A."/>
            <person name="Hutchinson M.I."/>
            <person name="Powell A.J."/>
            <person name="Barry K."/>
            <person name="Miller A.N."/>
            <person name="Grigoriev I.V."/>
            <person name="Debuchy R."/>
            <person name="Gladieux P."/>
            <person name="Thoren M.H."/>
            <person name="Johannesson H."/>
        </authorList>
    </citation>
    <scope>NUCLEOTIDE SEQUENCE</scope>
    <source>
        <strain evidence="1">CBS 757.83</strain>
    </source>
</reference>
<dbReference type="Proteomes" id="UP001305647">
    <property type="component" value="Unassembled WGS sequence"/>
</dbReference>
<protein>
    <submittedName>
        <fullName evidence="1">Uncharacterized protein</fullName>
    </submittedName>
</protein>
<organism evidence="1 2">
    <name type="scientific">Parathielavia hyrcaniae</name>
    <dbReference type="NCBI Taxonomy" id="113614"/>
    <lineage>
        <taxon>Eukaryota</taxon>
        <taxon>Fungi</taxon>
        <taxon>Dikarya</taxon>
        <taxon>Ascomycota</taxon>
        <taxon>Pezizomycotina</taxon>
        <taxon>Sordariomycetes</taxon>
        <taxon>Sordariomycetidae</taxon>
        <taxon>Sordariales</taxon>
        <taxon>Chaetomiaceae</taxon>
        <taxon>Parathielavia</taxon>
    </lineage>
</organism>
<accession>A0AAN6PU10</accession>
<proteinExistence type="predicted"/>
<dbReference type="EMBL" id="MU863668">
    <property type="protein sequence ID" value="KAK4097763.1"/>
    <property type="molecule type" value="Genomic_DNA"/>
</dbReference>
<keyword evidence="2" id="KW-1185">Reference proteome</keyword>
<name>A0AAN6PU10_9PEZI</name>
<evidence type="ECO:0000313" key="1">
    <source>
        <dbReference type="EMBL" id="KAK4097763.1"/>
    </source>
</evidence>
<sequence>MDFVKEAITRMWSADTAAAIDAKLLEKLSYHAAARELACLRPLHEPIKDNDVTNARSFLTRLEVQKTSDNWPEKQRCFRELPDKPYILAAVVCSARVLERKLHIISALCDGLRVAAEWSHWPKDQRLQQLIQHRDRSAVVHNPAIQPALTPSPARAVIESGVPNIGCAVRTAQRSLVQAPSWALTCSSCATKVRLQCACEQTTGKSP</sequence>
<dbReference type="AlphaFoldDB" id="A0AAN6PU10"/>
<comment type="caution">
    <text evidence="1">The sequence shown here is derived from an EMBL/GenBank/DDBJ whole genome shotgun (WGS) entry which is preliminary data.</text>
</comment>